<reference evidence="2" key="1">
    <citation type="submission" date="2020-03" db="EMBL/GenBank/DDBJ databases">
        <authorList>
            <person name="Weist P."/>
        </authorList>
    </citation>
    <scope>NUCLEOTIDE SEQUENCE</scope>
</reference>
<comment type="caution">
    <text evidence="2">The sequence shown here is derived from an EMBL/GenBank/DDBJ whole genome shotgun (WGS) entry which is preliminary data.</text>
</comment>
<protein>
    <submittedName>
        <fullName evidence="2">Uncharacterized protein</fullName>
    </submittedName>
</protein>
<proteinExistence type="predicted"/>
<dbReference type="EMBL" id="CADEAL010000500">
    <property type="protein sequence ID" value="CAB1421025.1"/>
    <property type="molecule type" value="Genomic_DNA"/>
</dbReference>
<organism evidence="2 3">
    <name type="scientific">Pleuronectes platessa</name>
    <name type="common">European plaice</name>
    <dbReference type="NCBI Taxonomy" id="8262"/>
    <lineage>
        <taxon>Eukaryota</taxon>
        <taxon>Metazoa</taxon>
        <taxon>Chordata</taxon>
        <taxon>Craniata</taxon>
        <taxon>Vertebrata</taxon>
        <taxon>Euteleostomi</taxon>
        <taxon>Actinopterygii</taxon>
        <taxon>Neopterygii</taxon>
        <taxon>Teleostei</taxon>
        <taxon>Neoteleostei</taxon>
        <taxon>Acanthomorphata</taxon>
        <taxon>Carangaria</taxon>
        <taxon>Pleuronectiformes</taxon>
        <taxon>Pleuronectoidei</taxon>
        <taxon>Pleuronectidae</taxon>
        <taxon>Pleuronectes</taxon>
    </lineage>
</organism>
<feature type="region of interest" description="Disordered" evidence="1">
    <location>
        <begin position="1"/>
        <end position="47"/>
    </location>
</feature>
<keyword evidence="3" id="KW-1185">Reference proteome</keyword>
<gene>
    <name evidence="2" type="ORF">PLEPLA_LOCUS8906</name>
</gene>
<evidence type="ECO:0000256" key="1">
    <source>
        <dbReference type="SAM" id="MobiDB-lite"/>
    </source>
</evidence>
<accession>A0A9N7TXQ2</accession>
<evidence type="ECO:0000313" key="2">
    <source>
        <dbReference type="EMBL" id="CAB1421025.1"/>
    </source>
</evidence>
<dbReference type="AlphaFoldDB" id="A0A9N7TXQ2"/>
<sequence length="100" mass="10793">MEEEEEGRCKGEGGRASPSEGPVFNISGDERNRMAEASSPGTVESGGKSMRCLFIGLTPEPLQLYICQTPHPPPSCSSFPLFLSSCLFYWTFAVMAGVRG</sequence>
<evidence type="ECO:0000313" key="3">
    <source>
        <dbReference type="Proteomes" id="UP001153269"/>
    </source>
</evidence>
<dbReference type="Proteomes" id="UP001153269">
    <property type="component" value="Unassembled WGS sequence"/>
</dbReference>
<name>A0A9N7TXQ2_PLEPL</name>